<dbReference type="AlphaFoldDB" id="A0AAW6QRF4"/>
<comment type="caution">
    <text evidence="2">The sequence shown here is derived from an EMBL/GenBank/DDBJ whole genome shotgun (WGS) entry which is preliminary data.</text>
</comment>
<feature type="domain" description="PD(D/E)XK endonuclease" evidence="1">
    <location>
        <begin position="23"/>
        <end position="75"/>
    </location>
</feature>
<dbReference type="Proteomes" id="UP001152518">
    <property type="component" value="Unassembled WGS sequence"/>
</dbReference>
<dbReference type="EMBL" id="SUNE01000001">
    <property type="protein sequence ID" value="MDG5898442.1"/>
    <property type="molecule type" value="Genomic_DNA"/>
</dbReference>
<dbReference type="InterPro" id="IPR021671">
    <property type="entry name" value="PD(D/E)XK_Endonuc"/>
</dbReference>
<protein>
    <recommendedName>
        <fullName evidence="1">PD(D/E)XK endonuclease domain-containing protein</fullName>
    </recommendedName>
</protein>
<reference evidence="2" key="1">
    <citation type="journal article" date="2019" name="Int J Environ Res Public Health">
        <title>Characterization of Chromosome-Mediated BlaOXA-894 in Shewanella xiamenensis Isolated from Pig Wastewater.</title>
        <authorList>
            <person name="Zou H."/>
            <person name="Zhou Z."/>
            <person name="Xia H."/>
            <person name="Zhao Q."/>
            <person name="Li X."/>
        </authorList>
    </citation>
    <scope>NUCLEOTIDE SEQUENCE</scope>
    <source>
        <strain evidence="2">2015oxa</strain>
    </source>
</reference>
<accession>A0AAW6QRF4</accession>
<evidence type="ECO:0000259" key="1">
    <source>
        <dbReference type="Pfam" id="PF11645"/>
    </source>
</evidence>
<dbReference type="InterPro" id="IPR011856">
    <property type="entry name" value="tRNA_endonuc-like_dom_sf"/>
</dbReference>
<gene>
    <name evidence="2" type="ORF">E2650_00695</name>
</gene>
<dbReference type="Gene3D" id="3.40.1350.10">
    <property type="match status" value="1"/>
</dbReference>
<name>A0AAW6QRF4_9GAMM</name>
<reference evidence="2" key="2">
    <citation type="submission" date="2019-04" db="EMBL/GenBank/DDBJ databases">
        <authorList>
            <person name="Zou H."/>
        </authorList>
    </citation>
    <scope>NUCLEOTIDE SEQUENCE</scope>
    <source>
        <strain evidence="2">2015oxa</strain>
    </source>
</reference>
<evidence type="ECO:0000313" key="2">
    <source>
        <dbReference type="EMBL" id="MDG5898442.1"/>
    </source>
</evidence>
<proteinExistence type="predicted"/>
<dbReference type="RefSeq" id="WP_037415815.1">
    <property type="nucleotide sequence ID" value="NZ_BMOP01000002.1"/>
</dbReference>
<dbReference type="GO" id="GO:0003676">
    <property type="term" value="F:nucleic acid binding"/>
    <property type="evidence" value="ECO:0007669"/>
    <property type="project" value="InterPro"/>
</dbReference>
<sequence>MPIKQIETAPKTAQFFKSVSYETLAASWLQADGWEVFMPLTDHGSKTDLLISDGKQFYRIQVKSLQTNDENTEVDAQWPKDKIDYVLYFSRVGNWGYITPPFQGRVKLNRKGHIRFHQHPKNFNTMFAQI</sequence>
<dbReference type="Pfam" id="PF11645">
    <property type="entry name" value="PDDEXK_5"/>
    <property type="match status" value="1"/>
</dbReference>
<organism evidence="2">
    <name type="scientific">Shewanella xiamenensis</name>
    <dbReference type="NCBI Taxonomy" id="332186"/>
    <lineage>
        <taxon>Bacteria</taxon>
        <taxon>Pseudomonadati</taxon>
        <taxon>Pseudomonadota</taxon>
        <taxon>Gammaproteobacteria</taxon>
        <taxon>Alteromonadales</taxon>
        <taxon>Shewanellaceae</taxon>
        <taxon>Shewanella</taxon>
    </lineage>
</organism>